<dbReference type="PROSITE" id="PS00745">
    <property type="entry name" value="RF_PROK_I"/>
    <property type="match status" value="1"/>
</dbReference>
<keyword evidence="3" id="KW-0378">Hydrolase</keyword>
<reference evidence="4" key="1">
    <citation type="journal article" date="2019" name="Int. J. Syst. Evol. Microbiol.">
        <title>The Global Catalogue of Microorganisms (GCM) 10K type strain sequencing project: providing services to taxonomists for standard genome sequencing and annotation.</title>
        <authorList>
            <consortium name="The Broad Institute Genomics Platform"/>
            <consortium name="The Broad Institute Genome Sequencing Center for Infectious Disease"/>
            <person name="Wu L."/>
            <person name="Ma J."/>
        </authorList>
    </citation>
    <scope>NUCLEOTIDE SEQUENCE [LARGE SCALE GENOMIC DNA]</scope>
    <source>
        <strain evidence="4">CCUG 60023</strain>
    </source>
</reference>
<dbReference type="PANTHER" id="PTHR47814">
    <property type="entry name" value="PEPTIDYL-TRNA HYDROLASE ARFB"/>
    <property type="match status" value="1"/>
</dbReference>
<dbReference type="Pfam" id="PF00472">
    <property type="entry name" value="RF-1"/>
    <property type="match status" value="1"/>
</dbReference>
<feature type="domain" description="Prokaryotic-type class I peptide chain release factors" evidence="2">
    <location>
        <begin position="25"/>
        <end position="41"/>
    </location>
</feature>
<dbReference type="EMBL" id="JBHTJV010000009">
    <property type="protein sequence ID" value="MFD0916824.1"/>
    <property type="molecule type" value="Genomic_DNA"/>
</dbReference>
<name>A0ABW3FED6_9HYPH</name>
<evidence type="ECO:0000313" key="4">
    <source>
        <dbReference type="Proteomes" id="UP001597101"/>
    </source>
</evidence>
<proteinExistence type="predicted"/>
<dbReference type="GO" id="GO:0004045">
    <property type="term" value="F:peptidyl-tRNA hydrolase activity"/>
    <property type="evidence" value="ECO:0007669"/>
    <property type="project" value="UniProtKB-EC"/>
</dbReference>
<protein>
    <submittedName>
        <fullName evidence="3">Alternative ribosome rescue aminoacyl-tRNA hydrolase ArfB</fullName>
        <ecNumber evidence="3">3.1.1.29</ecNumber>
    </submittedName>
</protein>
<evidence type="ECO:0000256" key="1">
    <source>
        <dbReference type="SAM" id="MobiDB-lite"/>
    </source>
</evidence>
<accession>A0ABW3FED6</accession>
<comment type="caution">
    <text evidence="3">The sequence shown here is derived from an EMBL/GenBank/DDBJ whole genome shotgun (WGS) entry which is preliminary data.</text>
</comment>
<dbReference type="RefSeq" id="WP_377212671.1">
    <property type="nucleotide sequence ID" value="NZ_JBHTJV010000009.1"/>
</dbReference>
<dbReference type="NCBIfam" id="NF006718">
    <property type="entry name" value="PRK09256.1"/>
    <property type="match status" value="1"/>
</dbReference>
<sequence length="144" mass="16035">MAETRIPIKHATYILESDLEEKFVHSGGPGGQNVNKLATGVQLRYNPRRAATLPWPVIAKVEQVAGKRLNAEGDIVISATRFRSQEKNRDDARKRLVALIEEAAAPPPPKRRPTRPTLGSKKRRLESKAKRGTVKKLRGKVDPD</sequence>
<evidence type="ECO:0000313" key="3">
    <source>
        <dbReference type="EMBL" id="MFD0916824.1"/>
    </source>
</evidence>
<dbReference type="InterPro" id="IPR000352">
    <property type="entry name" value="Pep_chain_release_fac_I"/>
</dbReference>
<dbReference type="PANTHER" id="PTHR47814:SF1">
    <property type="entry name" value="PEPTIDYL-TRNA HYDROLASE ARFB"/>
    <property type="match status" value="1"/>
</dbReference>
<dbReference type="Proteomes" id="UP001597101">
    <property type="component" value="Unassembled WGS sequence"/>
</dbReference>
<dbReference type="EC" id="3.1.1.29" evidence="3"/>
<feature type="compositionally biased region" description="Basic residues" evidence="1">
    <location>
        <begin position="109"/>
        <end position="138"/>
    </location>
</feature>
<feature type="region of interest" description="Disordered" evidence="1">
    <location>
        <begin position="100"/>
        <end position="144"/>
    </location>
</feature>
<dbReference type="SUPFAM" id="SSF110916">
    <property type="entry name" value="Peptidyl-tRNA hydrolase domain-like"/>
    <property type="match status" value="1"/>
</dbReference>
<keyword evidence="4" id="KW-1185">Reference proteome</keyword>
<organism evidence="3 4">
    <name type="scientific">Pseudahrensia aquimaris</name>
    <dbReference type="NCBI Taxonomy" id="744461"/>
    <lineage>
        <taxon>Bacteria</taxon>
        <taxon>Pseudomonadati</taxon>
        <taxon>Pseudomonadota</taxon>
        <taxon>Alphaproteobacteria</taxon>
        <taxon>Hyphomicrobiales</taxon>
        <taxon>Ahrensiaceae</taxon>
        <taxon>Pseudahrensia</taxon>
    </lineage>
</organism>
<dbReference type="Gene3D" id="3.30.160.20">
    <property type="match status" value="1"/>
</dbReference>
<gene>
    <name evidence="3" type="primary">arfB</name>
    <name evidence="3" type="ORF">ACFQ14_10430</name>
</gene>
<evidence type="ECO:0000259" key="2">
    <source>
        <dbReference type="PROSITE" id="PS00745"/>
    </source>
</evidence>